<sequence>MLVRFNTSVPKPKEGDVGGILTIHTSKYIKAYNSLIAHLQIQKQNKIKIFQ</sequence>
<keyword evidence="2" id="KW-1185">Reference proteome</keyword>
<gene>
    <name evidence="1" type="ORF">TCM_042746</name>
</gene>
<dbReference type="AlphaFoldDB" id="A0A061FN58"/>
<proteinExistence type="predicted"/>
<organism evidence="1 2">
    <name type="scientific">Theobroma cacao</name>
    <name type="common">Cacao</name>
    <name type="synonym">Cocoa</name>
    <dbReference type="NCBI Taxonomy" id="3641"/>
    <lineage>
        <taxon>Eukaryota</taxon>
        <taxon>Viridiplantae</taxon>
        <taxon>Streptophyta</taxon>
        <taxon>Embryophyta</taxon>
        <taxon>Tracheophyta</taxon>
        <taxon>Spermatophyta</taxon>
        <taxon>Magnoliopsida</taxon>
        <taxon>eudicotyledons</taxon>
        <taxon>Gunneridae</taxon>
        <taxon>Pentapetalae</taxon>
        <taxon>rosids</taxon>
        <taxon>malvids</taxon>
        <taxon>Malvales</taxon>
        <taxon>Malvaceae</taxon>
        <taxon>Byttnerioideae</taxon>
        <taxon>Theobroma</taxon>
    </lineage>
</organism>
<dbReference type="Gramene" id="EOY18107">
    <property type="protein sequence ID" value="EOY18107"/>
    <property type="gene ID" value="TCM_042746"/>
</dbReference>
<name>A0A061FN58_THECC</name>
<dbReference type="InParanoid" id="A0A061FN58"/>
<accession>A0A061FN58</accession>
<dbReference type="HOGENOM" id="CLU_3110290_0_0_1"/>
<evidence type="ECO:0000313" key="1">
    <source>
        <dbReference type="EMBL" id="EOY18107.1"/>
    </source>
</evidence>
<dbReference type="EMBL" id="CM001888">
    <property type="protein sequence ID" value="EOY18107.1"/>
    <property type="molecule type" value="Genomic_DNA"/>
</dbReference>
<dbReference type="Proteomes" id="UP000026915">
    <property type="component" value="Chromosome 10"/>
</dbReference>
<evidence type="ECO:0000313" key="2">
    <source>
        <dbReference type="Proteomes" id="UP000026915"/>
    </source>
</evidence>
<protein>
    <submittedName>
        <fullName evidence="1">Uncharacterized protein</fullName>
    </submittedName>
</protein>
<reference evidence="1 2" key="1">
    <citation type="journal article" date="2013" name="Genome Biol.">
        <title>The genome sequence of the most widely cultivated cacao type and its use to identify candidate genes regulating pod color.</title>
        <authorList>
            <person name="Motamayor J.C."/>
            <person name="Mockaitis K."/>
            <person name="Schmutz J."/>
            <person name="Haiminen N."/>
            <person name="Iii D.L."/>
            <person name="Cornejo O."/>
            <person name="Findley S.D."/>
            <person name="Zheng P."/>
            <person name="Utro F."/>
            <person name="Royaert S."/>
            <person name="Saski C."/>
            <person name="Jenkins J."/>
            <person name="Podicheti R."/>
            <person name="Zhao M."/>
            <person name="Scheffler B.E."/>
            <person name="Stack J.C."/>
            <person name="Feltus F.A."/>
            <person name="Mustiga G.M."/>
            <person name="Amores F."/>
            <person name="Phillips W."/>
            <person name="Marelli J.P."/>
            <person name="May G.D."/>
            <person name="Shapiro H."/>
            <person name="Ma J."/>
            <person name="Bustamante C.D."/>
            <person name="Schnell R.J."/>
            <person name="Main D."/>
            <person name="Gilbert D."/>
            <person name="Parida L."/>
            <person name="Kuhn D.N."/>
        </authorList>
    </citation>
    <scope>NUCLEOTIDE SEQUENCE [LARGE SCALE GENOMIC DNA]</scope>
    <source>
        <strain evidence="2">cv. Matina 1-6</strain>
    </source>
</reference>